<protein>
    <submittedName>
        <fullName evidence="3">Thaumatin-like protein</fullName>
    </submittedName>
</protein>
<gene>
    <name evidence="3" type="ORF">glysoja_040699</name>
</gene>
<reference evidence="3" key="1">
    <citation type="submission" date="2014-07" db="EMBL/GenBank/DDBJ databases">
        <title>Identification of a novel salt tolerance gene in wild soybean by whole-genome sequencing.</title>
        <authorList>
            <person name="Lam H.-M."/>
            <person name="Qi X."/>
            <person name="Li M.-W."/>
            <person name="Liu X."/>
            <person name="Xie M."/>
            <person name="Ni M."/>
            <person name="Xu X."/>
        </authorList>
    </citation>
    <scope>NUCLEOTIDE SEQUENCE [LARGE SCALE GENOMIC DNA]</scope>
    <source>
        <tissue evidence="3">Root</tissue>
    </source>
</reference>
<accession>A0A0B2PS94</accession>
<dbReference type="SUPFAM" id="SSF49870">
    <property type="entry name" value="Osmotin, thaumatin-like protein"/>
    <property type="match status" value="1"/>
</dbReference>
<dbReference type="InterPro" id="IPR037176">
    <property type="entry name" value="Osmotin/thaumatin-like_sf"/>
</dbReference>
<sequence>MPTLRPILTTIFFLFTVLKVSASSSVIFYNKCPHPVWPGIQPSAGKPVLARGGFKLAPNRAYSLQLPAL</sequence>
<comment type="similarity">
    <text evidence="1">Belongs to the thaumatin family.</text>
</comment>
<keyword evidence="2" id="KW-0732">Signal</keyword>
<feature type="signal peptide" evidence="2">
    <location>
        <begin position="1"/>
        <end position="22"/>
    </location>
</feature>
<evidence type="ECO:0000256" key="1">
    <source>
        <dbReference type="ARBA" id="ARBA00010607"/>
    </source>
</evidence>
<name>A0A0B2PS94_GLYSO</name>
<dbReference type="EMBL" id="KN664312">
    <property type="protein sequence ID" value="KHN10544.1"/>
    <property type="molecule type" value="Genomic_DNA"/>
</dbReference>
<dbReference type="Proteomes" id="UP000053555">
    <property type="component" value="Unassembled WGS sequence"/>
</dbReference>
<evidence type="ECO:0000313" key="3">
    <source>
        <dbReference type="EMBL" id="KHN10544.1"/>
    </source>
</evidence>
<organism evidence="3">
    <name type="scientific">Glycine soja</name>
    <name type="common">Wild soybean</name>
    <dbReference type="NCBI Taxonomy" id="3848"/>
    <lineage>
        <taxon>Eukaryota</taxon>
        <taxon>Viridiplantae</taxon>
        <taxon>Streptophyta</taxon>
        <taxon>Embryophyta</taxon>
        <taxon>Tracheophyta</taxon>
        <taxon>Spermatophyta</taxon>
        <taxon>Magnoliopsida</taxon>
        <taxon>eudicotyledons</taxon>
        <taxon>Gunneridae</taxon>
        <taxon>Pentapetalae</taxon>
        <taxon>rosids</taxon>
        <taxon>fabids</taxon>
        <taxon>Fabales</taxon>
        <taxon>Fabaceae</taxon>
        <taxon>Papilionoideae</taxon>
        <taxon>50 kb inversion clade</taxon>
        <taxon>NPAAA clade</taxon>
        <taxon>indigoferoid/millettioid clade</taxon>
        <taxon>Phaseoleae</taxon>
        <taxon>Glycine</taxon>
        <taxon>Glycine subgen. Soja</taxon>
    </lineage>
</organism>
<dbReference type="Gene3D" id="2.60.110.10">
    <property type="entry name" value="Thaumatin"/>
    <property type="match status" value="1"/>
</dbReference>
<dbReference type="AlphaFoldDB" id="A0A0B2PS94"/>
<proteinExistence type="inferred from homology"/>
<evidence type="ECO:0000256" key="2">
    <source>
        <dbReference type="SAM" id="SignalP"/>
    </source>
</evidence>
<feature type="chain" id="PRO_5002073772" evidence="2">
    <location>
        <begin position="23"/>
        <end position="69"/>
    </location>
</feature>